<dbReference type="PANTHER" id="PTHR13194:SF19">
    <property type="entry name" value="NAD(P)-BINDING ROSSMANN-FOLD SUPERFAMILY PROTEIN"/>
    <property type="match status" value="1"/>
</dbReference>
<reference evidence="3 4" key="1">
    <citation type="submission" date="2021-03" db="EMBL/GenBank/DDBJ databases">
        <title>Genomic Encyclopedia of Type Strains, Phase IV (KMG-IV): sequencing the most valuable type-strain genomes for metagenomic binning, comparative biology and taxonomic classification.</title>
        <authorList>
            <person name="Goeker M."/>
        </authorList>
    </citation>
    <scope>NUCLEOTIDE SEQUENCE [LARGE SCALE GENOMIC DNA]</scope>
    <source>
        <strain evidence="3 4">DSM 27512</strain>
    </source>
</reference>
<dbReference type="InterPro" id="IPR039131">
    <property type="entry name" value="NDUFAF1"/>
</dbReference>
<dbReference type="PANTHER" id="PTHR13194">
    <property type="entry name" value="COMPLEX I INTERMEDIATE-ASSOCIATED PROTEIN 30"/>
    <property type="match status" value="1"/>
</dbReference>
<dbReference type="InterPro" id="IPR008979">
    <property type="entry name" value="Galactose-bd-like_sf"/>
</dbReference>
<accession>A0ABS4KM02</accession>
<protein>
    <recommendedName>
        <fullName evidence="2">NADH:ubiquinone oxidoreductase intermediate-associated protein 30 domain-containing protein</fullName>
    </recommendedName>
</protein>
<dbReference type="SUPFAM" id="SSF49785">
    <property type="entry name" value="Galactose-binding domain-like"/>
    <property type="match status" value="1"/>
</dbReference>
<organism evidence="3 4">
    <name type="scientific">Acetoanaerobium pronyense</name>
    <dbReference type="NCBI Taxonomy" id="1482736"/>
    <lineage>
        <taxon>Bacteria</taxon>
        <taxon>Bacillati</taxon>
        <taxon>Bacillota</taxon>
        <taxon>Clostridia</taxon>
        <taxon>Peptostreptococcales</taxon>
        <taxon>Filifactoraceae</taxon>
        <taxon>Acetoanaerobium</taxon>
    </lineage>
</organism>
<evidence type="ECO:0000256" key="1">
    <source>
        <dbReference type="ARBA" id="ARBA00007884"/>
    </source>
</evidence>
<keyword evidence="4" id="KW-1185">Reference proteome</keyword>
<dbReference type="Pfam" id="PF08547">
    <property type="entry name" value="CIA30"/>
    <property type="match status" value="1"/>
</dbReference>
<evidence type="ECO:0000313" key="3">
    <source>
        <dbReference type="EMBL" id="MBP2028814.1"/>
    </source>
</evidence>
<sequence length="180" mass="20934">MVVLKTIWGKNKEDIKLQALTDDIIGGSSKSKIFISDDKEIIFNGEVSSKLGDKSYAAFKTSIINIEYSDEYDGVCIKIMGDGKKYRLVIRTTFKEDSIYFHRTFMTKPHEWQTHYISFDEFKAYYKYIRIPVLKINKTKMKSMGIMISDNQHGHFHLAVSDIAFYKGKVEHIISRKLLK</sequence>
<proteinExistence type="inferred from homology"/>
<comment type="similarity">
    <text evidence="1">Belongs to the CIA30 family.</text>
</comment>
<dbReference type="InterPro" id="IPR013857">
    <property type="entry name" value="NADH-UbQ_OxRdtase-assoc_prot30"/>
</dbReference>
<comment type="caution">
    <text evidence="3">The sequence shown here is derived from an EMBL/GenBank/DDBJ whole genome shotgun (WGS) entry which is preliminary data.</text>
</comment>
<gene>
    <name evidence="3" type="ORF">J2Z35_002651</name>
</gene>
<feature type="domain" description="NADH:ubiquinone oxidoreductase intermediate-associated protein 30" evidence="2">
    <location>
        <begin position="15"/>
        <end position="160"/>
    </location>
</feature>
<dbReference type="RefSeq" id="WP_209661874.1">
    <property type="nucleotide sequence ID" value="NZ_JAGGLI010000042.1"/>
</dbReference>
<evidence type="ECO:0000313" key="4">
    <source>
        <dbReference type="Proteomes" id="UP001314903"/>
    </source>
</evidence>
<dbReference type="Proteomes" id="UP001314903">
    <property type="component" value="Unassembled WGS sequence"/>
</dbReference>
<dbReference type="EMBL" id="JAGGLI010000042">
    <property type="protein sequence ID" value="MBP2028814.1"/>
    <property type="molecule type" value="Genomic_DNA"/>
</dbReference>
<name>A0ABS4KM02_9FIRM</name>
<evidence type="ECO:0000259" key="2">
    <source>
        <dbReference type="Pfam" id="PF08547"/>
    </source>
</evidence>